<evidence type="ECO:0000256" key="3">
    <source>
        <dbReference type="SAM" id="Phobius"/>
    </source>
</evidence>
<evidence type="ECO:0000256" key="1">
    <source>
        <dbReference type="PROSITE-ProRule" id="PRU00169"/>
    </source>
</evidence>
<protein>
    <recommendedName>
        <fullName evidence="4">Response regulatory domain-containing protein</fullName>
    </recommendedName>
</protein>
<comment type="caution">
    <text evidence="5">The sequence shown here is derived from an EMBL/GenBank/DDBJ whole genome shotgun (WGS) entry which is preliminary data.</text>
</comment>
<keyword evidence="3" id="KW-0812">Transmembrane</keyword>
<evidence type="ECO:0000313" key="5">
    <source>
        <dbReference type="EMBL" id="GLH66648.1"/>
    </source>
</evidence>
<feature type="compositionally biased region" description="Basic and acidic residues" evidence="2">
    <location>
        <begin position="376"/>
        <end position="386"/>
    </location>
</feature>
<dbReference type="SUPFAM" id="SSF52172">
    <property type="entry name" value="CheY-like"/>
    <property type="match status" value="1"/>
</dbReference>
<dbReference type="PROSITE" id="PS50110">
    <property type="entry name" value="RESPONSE_REGULATORY"/>
    <property type="match status" value="1"/>
</dbReference>
<name>A0ABQ5PWA4_9BACT</name>
<keyword evidence="3" id="KW-1133">Transmembrane helix</keyword>
<dbReference type="InterPro" id="IPR035965">
    <property type="entry name" value="PAS-like_dom_sf"/>
</dbReference>
<feature type="transmembrane region" description="Helical" evidence="3">
    <location>
        <begin position="30"/>
        <end position="48"/>
    </location>
</feature>
<dbReference type="RefSeq" id="WP_285607099.1">
    <property type="nucleotide sequence ID" value="NZ_BSDC01000001.1"/>
</dbReference>
<proteinExistence type="predicted"/>
<organism evidence="5 6">
    <name type="scientific">Geothrix edaphica</name>
    <dbReference type="NCBI Taxonomy" id="2927976"/>
    <lineage>
        <taxon>Bacteria</taxon>
        <taxon>Pseudomonadati</taxon>
        <taxon>Acidobacteriota</taxon>
        <taxon>Holophagae</taxon>
        <taxon>Holophagales</taxon>
        <taxon>Holophagaceae</taxon>
        <taxon>Geothrix</taxon>
    </lineage>
</organism>
<dbReference type="InterPro" id="IPR011006">
    <property type="entry name" value="CheY-like_superfamily"/>
</dbReference>
<feature type="domain" description="Response regulatory" evidence="4">
    <location>
        <begin position="540"/>
        <end position="653"/>
    </location>
</feature>
<keyword evidence="3" id="KW-0472">Membrane</keyword>
<dbReference type="SUPFAM" id="SSF55785">
    <property type="entry name" value="PYP-like sensor domain (PAS domain)"/>
    <property type="match status" value="1"/>
</dbReference>
<dbReference type="InterPro" id="IPR000014">
    <property type="entry name" value="PAS"/>
</dbReference>
<evidence type="ECO:0000256" key="2">
    <source>
        <dbReference type="SAM" id="MobiDB-lite"/>
    </source>
</evidence>
<feature type="transmembrane region" description="Helical" evidence="3">
    <location>
        <begin position="111"/>
        <end position="132"/>
    </location>
</feature>
<feature type="transmembrane region" description="Helical" evidence="3">
    <location>
        <begin position="54"/>
        <end position="73"/>
    </location>
</feature>
<gene>
    <name evidence="5" type="ORF">GETHED_10120</name>
</gene>
<feature type="transmembrane region" description="Helical" evidence="3">
    <location>
        <begin position="144"/>
        <end position="162"/>
    </location>
</feature>
<dbReference type="CDD" id="cd00130">
    <property type="entry name" value="PAS"/>
    <property type="match status" value="1"/>
</dbReference>
<sequence length="658" mass="70731">MAFADLISALLLPLPPWLGFWTFRRKGRVGLSYGYFLGGILAVLALPWGHLTGLPLPAAQLGGALLGFTIFLQAQREGVQGVRRLAVGVGSASLFLALLLVRLHLPWQAVLHLWAGAALEALLWLVLSDLAYRWTHGRQLELRMPLVGALTLGAGALAQLLLPPDAPRFSWLSAILAGLLLGLVALQQLKWLREQGAWVEGRGQGLRLALALVEKAGPAELPGLALGLDPRQPMWLVDDQGRVLESNGPFSQLVGLPRYQLRGYPMDALFQGGELPVWQAIRNQLLQFGSASVTATQVSEDGSFSEVVLEASAFDRGMGLVWIANAVAGALSLRAGASPRSGGDEEQRRLGANAMLALAAAADRLLSDAPAGPLREAAERVGEATRRLSPTQPERGPVEGRATLEALLPGLRRLLPAGRSMELRAASLSLAVEAEALKRIATQLLLHARERTGREDLVLTLEAADLGGHGFGLLHAEPVGGPGGWTRELFGLGWLRQSVLEAGGMLELEQDARSGVRPRVYLPVAAPVRPLAGALLSGRTLWIVDRDPLVRSALADLVWQLGGQAGTFEDLPKLLRGSRGLAQPDVLVLERTPKLERFHRALRTFQKEPIPTLVIGMDQPLPMDPASLGLRRIGFLEKPFEPAAFGKSVLALLREPAE</sequence>
<dbReference type="Proteomes" id="UP001165044">
    <property type="component" value="Unassembled WGS sequence"/>
</dbReference>
<feature type="transmembrane region" description="Helical" evidence="3">
    <location>
        <begin position="85"/>
        <end position="105"/>
    </location>
</feature>
<dbReference type="EMBL" id="BSDC01000001">
    <property type="protein sequence ID" value="GLH66648.1"/>
    <property type="molecule type" value="Genomic_DNA"/>
</dbReference>
<feature type="region of interest" description="Disordered" evidence="2">
    <location>
        <begin position="376"/>
        <end position="397"/>
    </location>
</feature>
<reference evidence="5" key="1">
    <citation type="journal article" date="2023" name="Antonie Van Leeuwenhoek">
        <title>Mesoterricola silvestris gen. nov., sp. nov., Mesoterricola sediminis sp. nov., Geothrix oryzae sp. nov., Geothrix edaphica sp. nov., Geothrix rubra sp. nov., and Geothrix limicola sp. nov., six novel members of Acidobacteriota isolated from soils.</title>
        <authorList>
            <person name="Itoh H."/>
            <person name="Sugisawa Y."/>
            <person name="Mise K."/>
            <person name="Xu Z."/>
            <person name="Kuniyasu M."/>
            <person name="Ushijima N."/>
            <person name="Kawano K."/>
            <person name="Kobayashi E."/>
            <person name="Shiratori Y."/>
            <person name="Masuda Y."/>
            <person name="Senoo K."/>
        </authorList>
    </citation>
    <scope>NUCLEOTIDE SEQUENCE</scope>
    <source>
        <strain evidence="5">Red802</strain>
    </source>
</reference>
<accession>A0ABQ5PWA4</accession>
<keyword evidence="6" id="KW-1185">Reference proteome</keyword>
<comment type="caution">
    <text evidence="1">Lacks conserved residue(s) required for the propagation of feature annotation.</text>
</comment>
<evidence type="ECO:0000313" key="6">
    <source>
        <dbReference type="Proteomes" id="UP001165044"/>
    </source>
</evidence>
<dbReference type="InterPro" id="IPR001789">
    <property type="entry name" value="Sig_transdc_resp-reg_receiver"/>
</dbReference>
<evidence type="ECO:0000259" key="4">
    <source>
        <dbReference type="PROSITE" id="PS50110"/>
    </source>
</evidence>